<reference evidence="5 6" key="1">
    <citation type="submission" date="2018-07" db="EMBL/GenBank/DDBJ databases">
        <title>Complete genome sequence of Psychrobacillus sp. PB01, isolated from iceberg, and comparative genome analysis of Psychrobacillus strains.</title>
        <authorList>
            <person name="Lee P.C."/>
        </authorList>
    </citation>
    <scope>NUCLEOTIDE SEQUENCE [LARGE SCALE GENOMIC DNA]</scope>
    <source>
        <strain evidence="5 6">PB01</strain>
    </source>
</reference>
<accession>A0A5J6SIV2</accession>
<name>A0A5J6SIV2_9BACI</name>
<dbReference type="InterPro" id="IPR009057">
    <property type="entry name" value="Homeodomain-like_sf"/>
</dbReference>
<dbReference type="Gene3D" id="1.10.357.10">
    <property type="entry name" value="Tetracycline Repressor, domain 2"/>
    <property type="match status" value="1"/>
</dbReference>
<gene>
    <name evidence="5" type="ORF">PB01_02605</name>
</gene>
<evidence type="ECO:0000256" key="3">
    <source>
        <dbReference type="PROSITE-ProRule" id="PRU00335"/>
    </source>
</evidence>
<keyword evidence="2 3" id="KW-0238">DNA-binding</keyword>
<feature type="domain" description="HTH tetR-type" evidence="4">
    <location>
        <begin position="11"/>
        <end position="71"/>
    </location>
</feature>
<sequence length="209" mass="24490">MTTKKIDRRIARTRQMIRDAFTQLIEEKGFEAITISDLTEKADINRGTFYLHYKDKYDLFEQSKEVFFSELERIVGDAWDIVNEEYQKNMQVELPFSFIIKLFEFLKENFVFMSVILGSNGDPSIQSGLKEIIEKKMYQNFFQYVIEENRMVPLDYLFAYVSSAHLGVIQYWLKSGMEKTPQEMAQILSQITFWGPVKAGGLSFSKSET</sequence>
<keyword evidence="6" id="KW-1185">Reference proteome</keyword>
<protein>
    <submittedName>
        <fullName evidence="5">TetR/AcrR family transcriptional regulator</fullName>
    </submittedName>
</protein>
<dbReference type="PANTHER" id="PTHR43479:SF7">
    <property type="entry name" value="TETR-FAMILY TRANSCRIPTIONAL REGULATOR"/>
    <property type="match status" value="1"/>
</dbReference>
<dbReference type="KEGG" id="psyo:PB01_02605"/>
<evidence type="ECO:0000256" key="2">
    <source>
        <dbReference type="ARBA" id="ARBA00023125"/>
    </source>
</evidence>
<dbReference type="EMBL" id="CP031223">
    <property type="protein sequence ID" value="QFF97791.1"/>
    <property type="molecule type" value="Genomic_DNA"/>
</dbReference>
<dbReference type="Pfam" id="PF00440">
    <property type="entry name" value="TetR_N"/>
    <property type="match status" value="1"/>
</dbReference>
<evidence type="ECO:0000256" key="1">
    <source>
        <dbReference type="ARBA" id="ARBA00022491"/>
    </source>
</evidence>
<dbReference type="Pfam" id="PF14278">
    <property type="entry name" value="TetR_C_8"/>
    <property type="match status" value="1"/>
</dbReference>
<dbReference type="SUPFAM" id="SSF46689">
    <property type="entry name" value="Homeodomain-like"/>
    <property type="match status" value="1"/>
</dbReference>
<evidence type="ECO:0000259" key="4">
    <source>
        <dbReference type="PROSITE" id="PS50977"/>
    </source>
</evidence>
<dbReference type="PRINTS" id="PR00455">
    <property type="entry name" value="HTHTETR"/>
</dbReference>
<keyword evidence="1" id="KW-0678">Repressor</keyword>
<dbReference type="AlphaFoldDB" id="A0A5J6SIV2"/>
<feature type="DNA-binding region" description="H-T-H motif" evidence="3">
    <location>
        <begin position="34"/>
        <end position="53"/>
    </location>
</feature>
<dbReference type="PROSITE" id="PS50977">
    <property type="entry name" value="HTH_TETR_2"/>
    <property type="match status" value="1"/>
</dbReference>
<organism evidence="5 6">
    <name type="scientific">Psychrobacillus glaciei</name>
    <dbReference type="NCBI Taxonomy" id="2283160"/>
    <lineage>
        <taxon>Bacteria</taxon>
        <taxon>Bacillati</taxon>
        <taxon>Bacillota</taxon>
        <taxon>Bacilli</taxon>
        <taxon>Bacillales</taxon>
        <taxon>Bacillaceae</taxon>
        <taxon>Psychrobacillus</taxon>
    </lineage>
</organism>
<proteinExistence type="predicted"/>
<dbReference type="Proteomes" id="UP000325517">
    <property type="component" value="Chromosome"/>
</dbReference>
<dbReference type="GO" id="GO:0003677">
    <property type="term" value="F:DNA binding"/>
    <property type="evidence" value="ECO:0007669"/>
    <property type="project" value="UniProtKB-UniRule"/>
</dbReference>
<dbReference type="InterPro" id="IPR039532">
    <property type="entry name" value="TetR_C_Firmicutes"/>
</dbReference>
<dbReference type="OrthoDB" id="9810250at2"/>
<dbReference type="InterPro" id="IPR001647">
    <property type="entry name" value="HTH_TetR"/>
</dbReference>
<evidence type="ECO:0000313" key="5">
    <source>
        <dbReference type="EMBL" id="QFF97791.1"/>
    </source>
</evidence>
<dbReference type="PANTHER" id="PTHR43479">
    <property type="entry name" value="ACREF/ENVCD OPERON REPRESSOR-RELATED"/>
    <property type="match status" value="1"/>
</dbReference>
<dbReference type="InterPro" id="IPR050624">
    <property type="entry name" value="HTH-type_Tx_Regulator"/>
</dbReference>
<evidence type="ECO:0000313" key="6">
    <source>
        <dbReference type="Proteomes" id="UP000325517"/>
    </source>
</evidence>
<dbReference type="RefSeq" id="WP_151698735.1">
    <property type="nucleotide sequence ID" value="NZ_CP031223.1"/>
</dbReference>